<dbReference type="Proteomes" id="UP000015104">
    <property type="component" value="Unassembled WGS sequence"/>
</dbReference>
<accession>T1K9H0</accession>
<dbReference type="EMBL" id="CAEY01001890">
    <property type="status" value="NOT_ANNOTATED_CDS"/>
    <property type="molecule type" value="Genomic_DNA"/>
</dbReference>
<dbReference type="AlphaFoldDB" id="T1K9H0"/>
<evidence type="ECO:0000313" key="2">
    <source>
        <dbReference type="Proteomes" id="UP000015104"/>
    </source>
</evidence>
<sequence length="216" mass="25056">MDSKESRYTVVLCFLLIHGSSTINHEYEFVIANFDYYLSIKSSGYKPQAKPWMDKFGSYCGDDWMIKKRGPCKIELDEEDTCLLYLVKNQSSAVALHGPVEIDPKLIDLDVKYDPSKVTLSNFKVESYDNEKQFESCIFQYARCVLSKVTYQHLGMMEKFPVLNTHLELENKIADLFPKVEKNDYFLLNIINKNYNRTSSTHNLVSSHIISNYTIL</sequence>
<reference evidence="2" key="1">
    <citation type="submission" date="2011-08" db="EMBL/GenBank/DDBJ databases">
        <authorList>
            <person name="Rombauts S."/>
        </authorList>
    </citation>
    <scope>NUCLEOTIDE SEQUENCE</scope>
    <source>
        <strain evidence="2">London</strain>
    </source>
</reference>
<organism evidence="1 2">
    <name type="scientific">Tetranychus urticae</name>
    <name type="common">Two-spotted spider mite</name>
    <dbReference type="NCBI Taxonomy" id="32264"/>
    <lineage>
        <taxon>Eukaryota</taxon>
        <taxon>Metazoa</taxon>
        <taxon>Ecdysozoa</taxon>
        <taxon>Arthropoda</taxon>
        <taxon>Chelicerata</taxon>
        <taxon>Arachnida</taxon>
        <taxon>Acari</taxon>
        <taxon>Acariformes</taxon>
        <taxon>Trombidiformes</taxon>
        <taxon>Prostigmata</taxon>
        <taxon>Eleutherengona</taxon>
        <taxon>Raphignathae</taxon>
        <taxon>Tetranychoidea</taxon>
        <taxon>Tetranychidae</taxon>
        <taxon>Tetranychus</taxon>
    </lineage>
</organism>
<keyword evidence="2" id="KW-1185">Reference proteome</keyword>
<dbReference type="HOGENOM" id="CLU_1153000_0_0_1"/>
<evidence type="ECO:0000313" key="1">
    <source>
        <dbReference type="EnsemblMetazoa" id="tetur07g04890.1"/>
    </source>
</evidence>
<dbReference type="EnsemblMetazoa" id="tetur07g04890.1">
    <property type="protein sequence ID" value="tetur07g04890.1"/>
    <property type="gene ID" value="tetur07g04890"/>
</dbReference>
<protein>
    <submittedName>
        <fullName evidence="1">Uncharacterized protein</fullName>
    </submittedName>
</protein>
<proteinExistence type="predicted"/>
<reference evidence="1" key="2">
    <citation type="submission" date="2015-06" db="UniProtKB">
        <authorList>
            <consortium name="EnsemblMetazoa"/>
        </authorList>
    </citation>
    <scope>IDENTIFICATION</scope>
</reference>
<name>T1K9H0_TETUR</name>